<reference evidence="2 3" key="1">
    <citation type="submission" date="2021-06" db="EMBL/GenBank/DDBJ databases">
        <title>Caerostris extrusa draft genome.</title>
        <authorList>
            <person name="Kono N."/>
            <person name="Arakawa K."/>
        </authorList>
    </citation>
    <scope>NUCLEOTIDE SEQUENCE [LARGE SCALE GENOMIC DNA]</scope>
</reference>
<dbReference type="AlphaFoldDB" id="A0AAV4MAN5"/>
<dbReference type="InterPro" id="IPR000157">
    <property type="entry name" value="TIR_dom"/>
</dbReference>
<sequence length="239" mass="26997">MNEARCGPDMPNNPGLAERAILMLPDREPLPDNTGLYISKGFELSKDIDRDKEFDAFSSPSASKIKIPVIQGANRGSNSFFSLGDRRKDEDIRLCLHYKHFLPGEFIERNIMRAGVSENSPRALGIFLKAVVLSEFNAAHAQALERSSSHIIVIKLPDLPKDDELPKEIQLYLNSTTYTSLGGEKHFWEQVAGTHTPEVAVRLETRIQRRCQTSNPHERFLRLKASFHISECVHSHTPH</sequence>
<comment type="caution">
    <text evidence="2">The sequence shown here is derived from an EMBL/GenBank/DDBJ whole genome shotgun (WGS) entry which is preliminary data.</text>
</comment>
<evidence type="ECO:0000259" key="1">
    <source>
        <dbReference type="PROSITE" id="PS50104"/>
    </source>
</evidence>
<keyword evidence="3" id="KW-1185">Reference proteome</keyword>
<dbReference type="Proteomes" id="UP001054945">
    <property type="component" value="Unassembled WGS sequence"/>
</dbReference>
<dbReference type="EMBL" id="BPLR01001910">
    <property type="protein sequence ID" value="GIX67874.1"/>
    <property type="molecule type" value="Genomic_DNA"/>
</dbReference>
<proteinExistence type="predicted"/>
<evidence type="ECO:0000313" key="2">
    <source>
        <dbReference type="EMBL" id="GIX67874.1"/>
    </source>
</evidence>
<dbReference type="InterPro" id="IPR035897">
    <property type="entry name" value="Toll_tir_struct_dom_sf"/>
</dbReference>
<evidence type="ECO:0000313" key="3">
    <source>
        <dbReference type="Proteomes" id="UP001054945"/>
    </source>
</evidence>
<gene>
    <name evidence="2" type="primary">Tl_0</name>
    <name evidence="2" type="ORF">CEXT_154591</name>
</gene>
<name>A0AAV4MAN5_CAEEX</name>
<dbReference type="GO" id="GO:0007165">
    <property type="term" value="P:signal transduction"/>
    <property type="evidence" value="ECO:0007669"/>
    <property type="project" value="InterPro"/>
</dbReference>
<dbReference type="PROSITE" id="PS50104">
    <property type="entry name" value="TIR"/>
    <property type="match status" value="1"/>
</dbReference>
<feature type="domain" description="TIR" evidence="1">
    <location>
        <begin position="52"/>
        <end position="195"/>
    </location>
</feature>
<dbReference type="SUPFAM" id="SSF52200">
    <property type="entry name" value="Toll/Interleukin receptor TIR domain"/>
    <property type="match status" value="1"/>
</dbReference>
<protein>
    <submittedName>
        <fullName evidence="2">Protein toll</fullName>
    </submittedName>
</protein>
<organism evidence="2 3">
    <name type="scientific">Caerostris extrusa</name>
    <name type="common">Bark spider</name>
    <name type="synonym">Caerostris bankana</name>
    <dbReference type="NCBI Taxonomy" id="172846"/>
    <lineage>
        <taxon>Eukaryota</taxon>
        <taxon>Metazoa</taxon>
        <taxon>Ecdysozoa</taxon>
        <taxon>Arthropoda</taxon>
        <taxon>Chelicerata</taxon>
        <taxon>Arachnida</taxon>
        <taxon>Araneae</taxon>
        <taxon>Araneomorphae</taxon>
        <taxon>Entelegynae</taxon>
        <taxon>Araneoidea</taxon>
        <taxon>Araneidae</taxon>
        <taxon>Caerostris</taxon>
    </lineage>
</organism>
<dbReference type="Gene3D" id="3.40.50.10140">
    <property type="entry name" value="Toll/interleukin-1 receptor homology (TIR) domain"/>
    <property type="match status" value="1"/>
</dbReference>
<accession>A0AAV4MAN5</accession>